<dbReference type="PANTHER" id="PTHR23074:SF83">
    <property type="entry name" value="VACUOLAR PROTEIN SORTING-ASSOCIATED PROTEIN 4A"/>
    <property type="match status" value="1"/>
</dbReference>
<accession>A0A0C2CQK4</accession>
<evidence type="ECO:0000313" key="2">
    <source>
        <dbReference type="Proteomes" id="UP000054047"/>
    </source>
</evidence>
<protein>
    <submittedName>
        <fullName evidence="1">Uncharacterized protein</fullName>
    </submittedName>
</protein>
<dbReference type="InterPro" id="IPR027417">
    <property type="entry name" value="P-loop_NTPase"/>
</dbReference>
<reference evidence="1 2" key="1">
    <citation type="submission" date="2013-12" db="EMBL/GenBank/DDBJ databases">
        <title>Draft genome of the parsitic nematode Ancylostoma duodenale.</title>
        <authorList>
            <person name="Mitreva M."/>
        </authorList>
    </citation>
    <scope>NUCLEOTIDE SEQUENCE [LARGE SCALE GENOMIC DNA]</scope>
    <source>
        <strain evidence="1 2">Zhejiang</strain>
    </source>
</reference>
<sequence length="67" mass="7397">MPQACQATQPSDARRSYTCHGHQDKLSGAIVMEKPNVKWSDIAGLETAKEALKEAVILPIKFPQLFT</sequence>
<dbReference type="FunFam" id="3.40.50.300:FF:002287">
    <property type="entry name" value="MIT domain protein"/>
    <property type="match status" value="1"/>
</dbReference>
<evidence type="ECO:0000313" key="1">
    <source>
        <dbReference type="EMBL" id="KIH52067.1"/>
    </source>
</evidence>
<dbReference type="AlphaFoldDB" id="A0A0C2CQK4"/>
<proteinExistence type="predicted"/>
<dbReference type="Gene3D" id="3.40.50.300">
    <property type="entry name" value="P-loop containing nucleotide triphosphate hydrolases"/>
    <property type="match status" value="1"/>
</dbReference>
<dbReference type="PANTHER" id="PTHR23074">
    <property type="entry name" value="AAA DOMAIN-CONTAINING"/>
    <property type="match status" value="1"/>
</dbReference>
<dbReference type="InterPro" id="IPR050304">
    <property type="entry name" value="MT-severing_AAA_ATPase"/>
</dbReference>
<organism evidence="1 2">
    <name type="scientific">Ancylostoma duodenale</name>
    <dbReference type="NCBI Taxonomy" id="51022"/>
    <lineage>
        <taxon>Eukaryota</taxon>
        <taxon>Metazoa</taxon>
        <taxon>Ecdysozoa</taxon>
        <taxon>Nematoda</taxon>
        <taxon>Chromadorea</taxon>
        <taxon>Rhabditida</taxon>
        <taxon>Rhabditina</taxon>
        <taxon>Rhabditomorpha</taxon>
        <taxon>Strongyloidea</taxon>
        <taxon>Ancylostomatidae</taxon>
        <taxon>Ancylostomatinae</taxon>
        <taxon>Ancylostoma</taxon>
    </lineage>
</organism>
<feature type="non-terminal residue" evidence="1">
    <location>
        <position position="67"/>
    </location>
</feature>
<dbReference type="OrthoDB" id="29072at2759"/>
<dbReference type="Proteomes" id="UP000054047">
    <property type="component" value="Unassembled WGS sequence"/>
</dbReference>
<dbReference type="GO" id="GO:0016197">
    <property type="term" value="P:endosomal transport"/>
    <property type="evidence" value="ECO:0007669"/>
    <property type="project" value="TreeGrafter"/>
</dbReference>
<dbReference type="EMBL" id="KN744662">
    <property type="protein sequence ID" value="KIH52067.1"/>
    <property type="molecule type" value="Genomic_DNA"/>
</dbReference>
<gene>
    <name evidence="1" type="ORF">ANCDUO_17836</name>
</gene>
<keyword evidence="2" id="KW-1185">Reference proteome</keyword>
<dbReference type="GO" id="GO:0007033">
    <property type="term" value="P:vacuole organization"/>
    <property type="evidence" value="ECO:0007669"/>
    <property type="project" value="TreeGrafter"/>
</dbReference>
<dbReference type="GO" id="GO:0016887">
    <property type="term" value="F:ATP hydrolysis activity"/>
    <property type="evidence" value="ECO:0007669"/>
    <property type="project" value="TreeGrafter"/>
</dbReference>
<name>A0A0C2CQK4_9BILA</name>